<proteinExistence type="predicted"/>
<dbReference type="Gene3D" id="3.30.70.270">
    <property type="match status" value="1"/>
</dbReference>
<dbReference type="CDD" id="cd01949">
    <property type="entry name" value="GGDEF"/>
    <property type="match status" value="1"/>
</dbReference>
<evidence type="ECO:0000313" key="4">
    <source>
        <dbReference type="EMBL" id="HAE25704.1"/>
    </source>
</evidence>
<accession>A0A3B9GUL0</accession>
<dbReference type="PANTHER" id="PTHR45138">
    <property type="entry name" value="REGULATORY COMPONENTS OF SENSORY TRANSDUCTION SYSTEM"/>
    <property type="match status" value="1"/>
</dbReference>
<organism evidence="4 5">
    <name type="scientific">Hyphomonas adhaerens</name>
    <dbReference type="NCBI Taxonomy" id="81029"/>
    <lineage>
        <taxon>Bacteria</taxon>
        <taxon>Pseudomonadati</taxon>
        <taxon>Pseudomonadota</taxon>
        <taxon>Alphaproteobacteria</taxon>
        <taxon>Hyphomonadales</taxon>
        <taxon>Hyphomonadaceae</taxon>
        <taxon>Hyphomonas</taxon>
    </lineage>
</organism>
<dbReference type="FunFam" id="3.30.70.270:FF:000001">
    <property type="entry name" value="Diguanylate cyclase domain protein"/>
    <property type="match status" value="1"/>
</dbReference>
<evidence type="ECO:0000259" key="3">
    <source>
        <dbReference type="PROSITE" id="PS50887"/>
    </source>
</evidence>
<feature type="domain" description="GGDEF" evidence="3">
    <location>
        <begin position="222"/>
        <end position="357"/>
    </location>
</feature>
<dbReference type="GO" id="GO:0005886">
    <property type="term" value="C:plasma membrane"/>
    <property type="evidence" value="ECO:0007669"/>
    <property type="project" value="TreeGrafter"/>
</dbReference>
<dbReference type="InterPro" id="IPR000160">
    <property type="entry name" value="GGDEF_dom"/>
</dbReference>
<keyword evidence="2" id="KW-0175">Coiled coil</keyword>
<dbReference type="Pfam" id="PF00990">
    <property type="entry name" value="GGDEF"/>
    <property type="match status" value="1"/>
</dbReference>
<evidence type="ECO:0000313" key="5">
    <source>
        <dbReference type="Proteomes" id="UP000259610"/>
    </source>
</evidence>
<evidence type="ECO:0000256" key="1">
    <source>
        <dbReference type="ARBA" id="ARBA00012528"/>
    </source>
</evidence>
<dbReference type="SMART" id="SM00267">
    <property type="entry name" value="GGDEF"/>
    <property type="match status" value="1"/>
</dbReference>
<name>A0A3B9GUL0_9PROT</name>
<reference evidence="4 5" key="1">
    <citation type="journal article" date="2018" name="Nat. Biotechnol.">
        <title>A standardized bacterial taxonomy based on genome phylogeny substantially revises the tree of life.</title>
        <authorList>
            <person name="Parks D.H."/>
            <person name="Chuvochina M."/>
            <person name="Waite D.W."/>
            <person name="Rinke C."/>
            <person name="Skarshewski A."/>
            <person name="Chaumeil P.A."/>
            <person name="Hugenholtz P."/>
        </authorList>
    </citation>
    <scope>NUCLEOTIDE SEQUENCE [LARGE SCALE GENOMIC DNA]</scope>
    <source>
        <strain evidence="4">UBA8733</strain>
    </source>
</reference>
<dbReference type="GO" id="GO:0052621">
    <property type="term" value="F:diguanylate cyclase activity"/>
    <property type="evidence" value="ECO:0007669"/>
    <property type="project" value="UniProtKB-EC"/>
</dbReference>
<dbReference type="PROSITE" id="PS50887">
    <property type="entry name" value="GGDEF"/>
    <property type="match status" value="1"/>
</dbReference>
<dbReference type="EMBL" id="DMAN01000020">
    <property type="protein sequence ID" value="HAE25704.1"/>
    <property type="molecule type" value="Genomic_DNA"/>
</dbReference>
<dbReference type="PANTHER" id="PTHR45138:SF24">
    <property type="entry name" value="DIGUANYLATE CYCLASE DGCC-RELATED"/>
    <property type="match status" value="1"/>
</dbReference>
<dbReference type="SUPFAM" id="SSF55073">
    <property type="entry name" value="Nucleotide cyclase"/>
    <property type="match status" value="1"/>
</dbReference>
<dbReference type="InterPro" id="IPR043128">
    <property type="entry name" value="Rev_trsase/Diguanyl_cyclase"/>
</dbReference>
<dbReference type="EC" id="2.7.7.65" evidence="1"/>
<sequence>MQAVAMAEAKPAAVPSNGPDLKQIFRNAQRAFDLIQKHRTPPDPKTYAVWYAYVEAADTRVIERVDHAIAANGTLTPYDISAIFQELLTEEPAAVSARHSIGMAIEKEIDEVMKIIQQGVQNSDDFGASLDKANEELPGAASGDQLTTLVSTLMEDNKRMAETTRELNQGLMESQKQIATLNQELEEVQTQCMRDPLTAIANRRAFDERLEREVCAAAETGEKLCLALADIDHFKNVNDTYGHQVGDAVLQQFAAVVTQNIKGQDMVARYGGEEFAIILPETDLFSAYNLLVKIKYNFKSAETPIEGTLKTLKDITASFGLVRFEPGMTPRDMIEQADNFLYEAKHAGRDRVKAKGF</sequence>
<evidence type="ECO:0000256" key="2">
    <source>
        <dbReference type="SAM" id="Coils"/>
    </source>
</evidence>
<protein>
    <recommendedName>
        <fullName evidence="1">diguanylate cyclase</fullName>
        <ecNumber evidence="1">2.7.7.65</ecNumber>
    </recommendedName>
</protein>
<dbReference type="Proteomes" id="UP000259610">
    <property type="component" value="Unassembled WGS sequence"/>
</dbReference>
<dbReference type="GO" id="GO:1902201">
    <property type="term" value="P:negative regulation of bacterial-type flagellum-dependent cell motility"/>
    <property type="evidence" value="ECO:0007669"/>
    <property type="project" value="TreeGrafter"/>
</dbReference>
<dbReference type="InterPro" id="IPR029787">
    <property type="entry name" value="Nucleotide_cyclase"/>
</dbReference>
<comment type="caution">
    <text evidence="4">The sequence shown here is derived from an EMBL/GenBank/DDBJ whole genome shotgun (WGS) entry which is preliminary data.</text>
</comment>
<feature type="coiled-coil region" evidence="2">
    <location>
        <begin position="164"/>
        <end position="191"/>
    </location>
</feature>
<dbReference type="GO" id="GO:0043709">
    <property type="term" value="P:cell adhesion involved in single-species biofilm formation"/>
    <property type="evidence" value="ECO:0007669"/>
    <property type="project" value="TreeGrafter"/>
</dbReference>
<dbReference type="InterPro" id="IPR050469">
    <property type="entry name" value="Diguanylate_Cyclase"/>
</dbReference>
<dbReference type="NCBIfam" id="TIGR00254">
    <property type="entry name" value="GGDEF"/>
    <property type="match status" value="1"/>
</dbReference>
<dbReference type="AlphaFoldDB" id="A0A3B9GUL0"/>
<gene>
    <name evidence="4" type="ORF">DCG58_00965</name>
</gene>